<evidence type="ECO:0000256" key="1">
    <source>
        <dbReference type="SAM" id="MobiDB-lite"/>
    </source>
</evidence>
<accession>A0A9W4XVT7</accession>
<evidence type="ECO:0000313" key="2">
    <source>
        <dbReference type="EMBL" id="CAI6339831.1"/>
    </source>
</evidence>
<protein>
    <submittedName>
        <fullName evidence="2">Uncharacterized protein</fullName>
    </submittedName>
</protein>
<organism evidence="2 3">
    <name type="scientific">Periconia digitata</name>
    <dbReference type="NCBI Taxonomy" id="1303443"/>
    <lineage>
        <taxon>Eukaryota</taxon>
        <taxon>Fungi</taxon>
        <taxon>Dikarya</taxon>
        <taxon>Ascomycota</taxon>
        <taxon>Pezizomycotina</taxon>
        <taxon>Dothideomycetes</taxon>
        <taxon>Pleosporomycetidae</taxon>
        <taxon>Pleosporales</taxon>
        <taxon>Massarineae</taxon>
        <taxon>Periconiaceae</taxon>
        <taxon>Periconia</taxon>
    </lineage>
</organism>
<dbReference type="EMBL" id="CAOQHR010000009">
    <property type="protein sequence ID" value="CAI6339831.1"/>
    <property type="molecule type" value="Genomic_DNA"/>
</dbReference>
<feature type="region of interest" description="Disordered" evidence="1">
    <location>
        <begin position="73"/>
        <end position="93"/>
    </location>
</feature>
<dbReference type="Proteomes" id="UP001152607">
    <property type="component" value="Unassembled WGS sequence"/>
</dbReference>
<sequence>MPLPITKMVHNCTWKLKHLTAVAQCTPLRRLSLRTTPNVNSTPLVIEKSPKFAFNPSQAFDINLGDAILQYLPDPGSGRQEPNTANKKQRESKRYDVRLFAMRSNSEIKMQEGFSCRTEILSRYRAYSF</sequence>
<proteinExistence type="predicted"/>
<gene>
    <name evidence="2" type="ORF">PDIGIT_LOCUS12995</name>
</gene>
<dbReference type="AlphaFoldDB" id="A0A9W4XVT7"/>
<comment type="caution">
    <text evidence="2">The sequence shown here is derived from an EMBL/GenBank/DDBJ whole genome shotgun (WGS) entry which is preliminary data.</text>
</comment>
<name>A0A9W4XVT7_9PLEO</name>
<keyword evidence="3" id="KW-1185">Reference proteome</keyword>
<reference evidence="2" key="1">
    <citation type="submission" date="2023-01" db="EMBL/GenBank/DDBJ databases">
        <authorList>
            <person name="Van Ghelder C."/>
            <person name="Rancurel C."/>
        </authorList>
    </citation>
    <scope>NUCLEOTIDE SEQUENCE</scope>
    <source>
        <strain evidence="2">CNCM I-4278</strain>
    </source>
</reference>
<evidence type="ECO:0000313" key="3">
    <source>
        <dbReference type="Proteomes" id="UP001152607"/>
    </source>
</evidence>